<organism evidence="1">
    <name type="scientific">Anguilla anguilla</name>
    <name type="common">European freshwater eel</name>
    <name type="synonym">Muraena anguilla</name>
    <dbReference type="NCBI Taxonomy" id="7936"/>
    <lineage>
        <taxon>Eukaryota</taxon>
        <taxon>Metazoa</taxon>
        <taxon>Chordata</taxon>
        <taxon>Craniata</taxon>
        <taxon>Vertebrata</taxon>
        <taxon>Euteleostomi</taxon>
        <taxon>Actinopterygii</taxon>
        <taxon>Neopterygii</taxon>
        <taxon>Teleostei</taxon>
        <taxon>Anguilliformes</taxon>
        <taxon>Anguillidae</taxon>
        <taxon>Anguilla</taxon>
    </lineage>
</organism>
<reference evidence="1" key="2">
    <citation type="journal article" date="2015" name="Fish Shellfish Immunol.">
        <title>Early steps in the European eel (Anguilla anguilla)-Vibrio vulnificus interaction in the gills: Role of the RtxA13 toxin.</title>
        <authorList>
            <person name="Callol A."/>
            <person name="Pajuelo D."/>
            <person name="Ebbesson L."/>
            <person name="Teles M."/>
            <person name="MacKenzie S."/>
            <person name="Amaro C."/>
        </authorList>
    </citation>
    <scope>NUCLEOTIDE SEQUENCE</scope>
</reference>
<protein>
    <submittedName>
        <fullName evidence="1">Uncharacterized protein</fullName>
    </submittedName>
</protein>
<evidence type="ECO:0000313" key="1">
    <source>
        <dbReference type="EMBL" id="JAH92144.1"/>
    </source>
</evidence>
<name>A0A0E9WNY9_ANGAN</name>
<proteinExistence type="predicted"/>
<dbReference type="AlphaFoldDB" id="A0A0E9WNY9"/>
<sequence length="65" mass="7378">MCEVINNWDSAVVKDTQHWRETGLSYMSQSDCNGICQNSLCRSPLRVTDFRLLTSDKTISCSFSV</sequence>
<reference evidence="1" key="1">
    <citation type="submission" date="2014-11" db="EMBL/GenBank/DDBJ databases">
        <authorList>
            <person name="Amaro Gonzalez C."/>
        </authorList>
    </citation>
    <scope>NUCLEOTIDE SEQUENCE</scope>
</reference>
<dbReference type="EMBL" id="GBXM01016433">
    <property type="protein sequence ID" value="JAH92144.1"/>
    <property type="molecule type" value="Transcribed_RNA"/>
</dbReference>
<accession>A0A0E9WNY9</accession>